<proteinExistence type="predicted"/>
<dbReference type="EMBL" id="FWZU01000001">
    <property type="protein sequence ID" value="SME96893.1"/>
    <property type="molecule type" value="Genomic_DNA"/>
</dbReference>
<keyword evidence="2" id="KW-1185">Reference proteome</keyword>
<dbReference type="AlphaFoldDB" id="A0A1X7CI99"/>
<evidence type="ECO:0000313" key="2">
    <source>
        <dbReference type="Proteomes" id="UP000192906"/>
    </source>
</evidence>
<protein>
    <submittedName>
        <fullName evidence="1">Uncharacterized protein</fullName>
    </submittedName>
</protein>
<dbReference type="RefSeq" id="WP_085098948.1">
    <property type="nucleotide sequence ID" value="NZ_FWZU01000001.1"/>
</dbReference>
<gene>
    <name evidence="1" type="ORF">SAMN06295933_0920</name>
</gene>
<sequence>MSTNIELFNQYTAKIFTELYESFPVPMWLVDVRLSGGKLIENEQGFEEPDFETKIAGSTILWLVEAGFINASKTDARSAYNATLSAKGLELMKLVPSSIDGKMSVGDNLLKILKDGSADAGRALISKALTDFFPIIYQTMIS</sequence>
<accession>A0A1X7CI99</accession>
<dbReference type="STRING" id="1519643.SAMN06295933_0920"/>
<reference evidence="2" key="1">
    <citation type="submission" date="2017-04" db="EMBL/GenBank/DDBJ databases">
        <authorList>
            <person name="Varghese N."/>
            <person name="Submissions S."/>
        </authorList>
    </citation>
    <scope>NUCLEOTIDE SEQUENCE [LARGE SCALE GENOMIC DNA]</scope>
    <source>
        <strain evidence="2">K3S</strain>
    </source>
</reference>
<organism evidence="1 2">
    <name type="scientific">Desulfovibrio gilichinskyi</name>
    <dbReference type="NCBI Taxonomy" id="1519643"/>
    <lineage>
        <taxon>Bacteria</taxon>
        <taxon>Pseudomonadati</taxon>
        <taxon>Thermodesulfobacteriota</taxon>
        <taxon>Desulfovibrionia</taxon>
        <taxon>Desulfovibrionales</taxon>
        <taxon>Desulfovibrionaceae</taxon>
        <taxon>Desulfovibrio</taxon>
    </lineage>
</organism>
<dbReference type="OrthoDB" id="7352393at2"/>
<name>A0A1X7CI99_9BACT</name>
<dbReference type="Proteomes" id="UP000192906">
    <property type="component" value="Unassembled WGS sequence"/>
</dbReference>
<evidence type="ECO:0000313" key="1">
    <source>
        <dbReference type="EMBL" id="SME96893.1"/>
    </source>
</evidence>